<name>S3KEW0_TREMA</name>
<sequence>MTEIFEKLKDLQDILAEKYAIQREIEEAPKKLFSQDELLARLKKEFIEKNANYEELRKKVVQLKTELAEAEAAREKGEKGMDNITSHREYEVLEKEIRDAAEAEQNIRKELQKQEKLLAEQNESLKQDEQLIAVQESELNAGKASLDKETAGMQKKLDKLAKQEAKIVPGIDPEIIFKFERIIKSKNTGIVAVKGNVCDGCHMILPAQFANKVRGGDDINFCPYCSRILYYQEAEDDEYFHLDDTGSLADFEDDFDDDGEDEDSDSGELSADRETLKELGYEE</sequence>
<feature type="compositionally biased region" description="Basic and acidic residues" evidence="2">
    <location>
        <begin position="270"/>
        <end position="283"/>
    </location>
</feature>
<gene>
    <name evidence="4" type="ORF">HMPREF9194_01078</name>
</gene>
<dbReference type="AlphaFoldDB" id="S3KEW0"/>
<evidence type="ECO:0000256" key="1">
    <source>
        <dbReference type="SAM" id="Coils"/>
    </source>
</evidence>
<keyword evidence="1" id="KW-0175">Coiled coil</keyword>
<dbReference type="eggNOG" id="COG1579">
    <property type="taxonomic scope" value="Bacteria"/>
</dbReference>
<protein>
    <recommendedName>
        <fullName evidence="3">C4-type zinc ribbon domain-containing protein</fullName>
    </recommendedName>
</protein>
<evidence type="ECO:0000313" key="5">
    <source>
        <dbReference type="Proteomes" id="UP000014541"/>
    </source>
</evidence>
<evidence type="ECO:0000313" key="4">
    <source>
        <dbReference type="EMBL" id="EPF30757.1"/>
    </source>
</evidence>
<organism evidence="4 5">
    <name type="scientific">Treponema maltophilum ATCC 51939</name>
    <dbReference type="NCBI Taxonomy" id="1125699"/>
    <lineage>
        <taxon>Bacteria</taxon>
        <taxon>Pseudomonadati</taxon>
        <taxon>Spirochaetota</taxon>
        <taxon>Spirochaetia</taxon>
        <taxon>Spirochaetales</taxon>
        <taxon>Treponemataceae</taxon>
        <taxon>Treponema</taxon>
    </lineage>
</organism>
<feature type="domain" description="C4-type zinc ribbon" evidence="3">
    <location>
        <begin position="197"/>
        <end position="229"/>
    </location>
</feature>
<dbReference type="EMBL" id="ATFF01000006">
    <property type="protein sequence ID" value="EPF30757.1"/>
    <property type="molecule type" value="Genomic_DNA"/>
</dbReference>
<comment type="caution">
    <text evidence="4">The sequence shown here is derived from an EMBL/GenBank/DDBJ whole genome shotgun (WGS) entry which is preliminary data.</text>
</comment>
<dbReference type="InterPro" id="IPR003743">
    <property type="entry name" value="Zf-RING_7"/>
</dbReference>
<evidence type="ECO:0000256" key="2">
    <source>
        <dbReference type="SAM" id="MobiDB-lite"/>
    </source>
</evidence>
<dbReference type="Proteomes" id="UP000014541">
    <property type="component" value="Unassembled WGS sequence"/>
</dbReference>
<accession>S3KEW0</accession>
<dbReference type="Pfam" id="PF02591">
    <property type="entry name" value="Zn_ribbon_9"/>
    <property type="match status" value="1"/>
</dbReference>
<dbReference type="OrthoDB" id="9795058at2"/>
<feature type="coiled-coil region" evidence="1">
    <location>
        <begin position="39"/>
        <end position="163"/>
    </location>
</feature>
<dbReference type="HOGENOM" id="CLU_073076_2_1_12"/>
<proteinExistence type="predicted"/>
<feature type="region of interest" description="Disordered" evidence="2">
    <location>
        <begin position="250"/>
        <end position="283"/>
    </location>
</feature>
<dbReference type="Gene3D" id="1.10.287.1490">
    <property type="match status" value="1"/>
</dbReference>
<reference evidence="4 5" key="1">
    <citation type="submission" date="2013-04" db="EMBL/GenBank/DDBJ databases">
        <title>The Genome Sequence of Treponema maltophilum ATCC 51939.</title>
        <authorList>
            <consortium name="The Broad Institute Genomics Platform"/>
            <person name="Earl A."/>
            <person name="Ward D."/>
            <person name="Feldgarden M."/>
            <person name="Gevers D."/>
            <person name="Leonetti C."/>
            <person name="Blanton J.M."/>
            <person name="Dewhirst F.E."/>
            <person name="Izard J."/>
            <person name="Walker B."/>
            <person name="Young S."/>
            <person name="Zeng Q."/>
            <person name="Gargeya S."/>
            <person name="Fitzgerald M."/>
            <person name="Haas B."/>
            <person name="Abouelleil A."/>
            <person name="Allen A.W."/>
            <person name="Alvarado L."/>
            <person name="Arachchi H.M."/>
            <person name="Berlin A.M."/>
            <person name="Chapman S.B."/>
            <person name="Gainer-Dewar J."/>
            <person name="Goldberg J."/>
            <person name="Griggs A."/>
            <person name="Gujja S."/>
            <person name="Hansen M."/>
            <person name="Howarth C."/>
            <person name="Imamovic A."/>
            <person name="Ireland A."/>
            <person name="Larimer J."/>
            <person name="McCowan C."/>
            <person name="Murphy C."/>
            <person name="Pearson M."/>
            <person name="Poon T.W."/>
            <person name="Priest M."/>
            <person name="Roberts A."/>
            <person name="Saif S."/>
            <person name="Shea T."/>
            <person name="Sisk P."/>
            <person name="Sykes S."/>
            <person name="Wortman J."/>
            <person name="Nusbaum C."/>
            <person name="Birren B."/>
        </authorList>
    </citation>
    <scope>NUCLEOTIDE SEQUENCE [LARGE SCALE GENOMIC DNA]</scope>
    <source>
        <strain evidence="4 5">ATCC 51939</strain>
    </source>
</reference>
<dbReference type="STRING" id="1125699.HMPREF9194_01078"/>
<dbReference type="RefSeq" id="WP_016525368.1">
    <property type="nucleotide sequence ID" value="NZ_KE332518.1"/>
</dbReference>
<keyword evidence="5" id="KW-1185">Reference proteome</keyword>
<feature type="compositionally biased region" description="Acidic residues" evidence="2">
    <location>
        <begin position="250"/>
        <end position="266"/>
    </location>
</feature>
<evidence type="ECO:0000259" key="3">
    <source>
        <dbReference type="Pfam" id="PF02591"/>
    </source>
</evidence>
<dbReference type="PATRIC" id="fig|1125699.3.peg.1101"/>